<proteinExistence type="predicted"/>
<evidence type="ECO:0000256" key="1">
    <source>
        <dbReference type="SAM" id="Phobius"/>
    </source>
</evidence>
<sequence length="190" mass="19883">MEIHVQIPQGAKPGTTFQVQANGQILTVLVPAGTQPGQTISVPFQAAAPAAPVWQPPPADPLPILQFSWVIGGAFTGGFLSWIGVCVNNANPPRTPREINAAKFVMPAAVYYLGVLILYIIVFAAMVATGTYMFISLAALGTLILYAAVCATFFVRQYLSDQALVQSRLAGQQIPGTSGAVVMGQPSPGA</sequence>
<dbReference type="Proteomes" id="UP000604046">
    <property type="component" value="Unassembled WGS sequence"/>
</dbReference>
<evidence type="ECO:0000313" key="2">
    <source>
        <dbReference type="EMBL" id="CAE7240135.1"/>
    </source>
</evidence>
<feature type="transmembrane region" description="Helical" evidence="1">
    <location>
        <begin position="64"/>
        <end position="87"/>
    </location>
</feature>
<accession>A0A812L4R3</accession>
<dbReference type="OrthoDB" id="10387585at2759"/>
<keyword evidence="1" id="KW-1133">Transmembrane helix</keyword>
<feature type="transmembrane region" description="Helical" evidence="1">
    <location>
        <begin position="108"/>
        <end position="128"/>
    </location>
</feature>
<protein>
    <submittedName>
        <fullName evidence="2">Uncharacterized protein</fullName>
    </submittedName>
</protein>
<keyword evidence="1" id="KW-0472">Membrane</keyword>
<organism evidence="2 3">
    <name type="scientific">Symbiodinium natans</name>
    <dbReference type="NCBI Taxonomy" id="878477"/>
    <lineage>
        <taxon>Eukaryota</taxon>
        <taxon>Sar</taxon>
        <taxon>Alveolata</taxon>
        <taxon>Dinophyceae</taxon>
        <taxon>Suessiales</taxon>
        <taxon>Symbiodiniaceae</taxon>
        <taxon>Symbiodinium</taxon>
    </lineage>
</organism>
<dbReference type="EMBL" id="CAJNDS010000902">
    <property type="protein sequence ID" value="CAE7240135.1"/>
    <property type="molecule type" value="Genomic_DNA"/>
</dbReference>
<feature type="transmembrane region" description="Helical" evidence="1">
    <location>
        <begin position="134"/>
        <end position="155"/>
    </location>
</feature>
<evidence type="ECO:0000313" key="3">
    <source>
        <dbReference type="Proteomes" id="UP000604046"/>
    </source>
</evidence>
<reference evidence="2" key="1">
    <citation type="submission" date="2021-02" db="EMBL/GenBank/DDBJ databases">
        <authorList>
            <person name="Dougan E. K."/>
            <person name="Rhodes N."/>
            <person name="Thang M."/>
            <person name="Chan C."/>
        </authorList>
    </citation>
    <scope>NUCLEOTIDE SEQUENCE</scope>
</reference>
<name>A0A812L4R3_9DINO</name>
<comment type="caution">
    <text evidence="2">The sequence shown here is derived from an EMBL/GenBank/DDBJ whole genome shotgun (WGS) entry which is preliminary data.</text>
</comment>
<gene>
    <name evidence="2" type="ORF">SNAT2548_LOCUS10728</name>
</gene>
<keyword evidence="3" id="KW-1185">Reference proteome</keyword>
<keyword evidence="1" id="KW-0812">Transmembrane</keyword>
<dbReference type="AlphaFoldDB" id="A0A812L4R3"/>